<protein>
    <submittedName>
        <fullName evidence="1">Uncharacterized protein</fullName>
    </submittedName>
</protein>
<dbReference type="EMBL" id="CP003355">
    <property type="protein sequence ID" value="AHD06849.1"/>
    <property type="molecule type" value="Genomic_DNA"/>
</dbReference>
<gene>
    <name evidence="1" type="ORF">ERIC2_c30740</name>
</gene>
<name>V9WAG3_9BACL</name>
<dbReference type="AlphaFoldDB" id="V9WAG3"/>
<dbReference type="PATRIC" id="fig|697284.3.peg.2927"/>
<dbReference type="Proteomes" id="UP000029431">
    <property type="component" value="Chromosome"/>
</dbReference>
<dbReference type="eggNOG" id="ENOG503078T">
    <property type="taxonomic scope" value="Bacteria"/>
</dbReference>
<sequence>MNSMSKRSWTSQELDRLIVLSKDCPPAVIAKELERPVTSVRKKMREIGVTYVKGDEWKRKQIQMLISSDQAPVSPSTTKIGKKEETYPESAVLDEFWTTLLRMARVAKKRGKRVDVLSFIDTYRKIRTGG</sequence>
<dbReference type="HOGENOM" id="CLU_2013013_0_0_9"/>
<organism evidence="1 2">
    <name type="scientific">Paenibacillus larvae subsp. larvae DSM 25430</name>
    <dbReference type="NCBI Taxonomy" id="697284"/>
    <lineage>
        <taxon>Bacteria</taxon>
        <taxon>Bacillati</taxon>
        <taxon>Bacillota</taxon>
        <taxon>Bacilli</taxon>
        <taxon>Bacillales</taxon>
        <taxon>Paenibacillaceae</taxon>
        <taxon>Paenibacillus</taxon>
    </lineage>
</organism>
<accession>V9WAG3</accession>
<evidence type="ECO:0000313" key="2">
    <source>
        <dbReference type="Proteomes" id="UP000029431"/>
    </source>
</evidence>
<keyword evidence="2" id="KW-1185">Reference proteome</keyword>
<evidence type="ECO:0000313" key="1">
    <source>
        <dbReference type="EMBL" id="AHD06849.1"/>
    </source>
</evidence>
<proteinExistence type="predicted"/>
<reference evidence="1 2" key="1">
    <citation type="journal article" date="2014" name="PLoS ONE">
        <title>How to Kill the Honey Bee Larva: Genomic Potential and Virulence Mechanisms of Paenibacillus larvae.</title>
        <authorList>
            <person name="Djukic M."/>
            <person name="Brzuszkiewicz E."/>
            <person name="Funfhaus A."/>
            <person name="Voss J."/>
            <person name="Gollnow K."/>
            <person name="Poppinga L."/>
            <person name="Liesegang H."/>
            <person name="Garcia-Gonzalez E."/>
            <person name="Genersch E."/>
            <person name="Daniel R."/>
        </authorList>
    </citation>
    <scope>NUCLEOTIDE SEQUENCE [LARGE SCALE GENOMIC DNA]</scope>
    <source>
        <strain evidence="1 2">DSM 25430</strain>
    </source>
</reference>
<dbReference type="KEGG" id="plv:ERIC2_c30740"/>